<evidence type="ECO:0000256" key="2">
    <source>
        <dbReference type="ARBA" id="ARBA00005912"/>
    </source>
</evidence>
<keyword evidence="4" id="KW-0648">Protein biosynthesis</keyword>
<organism evidence="7 8">
    <name type="scientific">Trifolium pratense</name>
    <name type="common">Red clover</name>
    <dbReference type="NCBI Taxonomy" id="57577"/>
    <lineage>
        <taxon>Eukaryota</taxon>
        <taxon>Viridiplantae</taxon>
        <taxon>Streptophyta</taxon>
        <taxon>Embryophyta</taxon>
        <taxon>Tracheophyta</taxon>
        <taxon>Spermatophyta</taxon>
        <taxon>Magnoliopsida</taxon>
        <taxon>eudicotyledons</taxon>
        <taxon>Gunneridae</taxon>
        <taxon>Pentapetalae</taxon>
        <taxon>rosids</taxon>
        <taxon>fabids</taxon>
        <taxon>Fabales</taxon>
        <taxon>Fabaceae</taxon>
        <taxon>Papilionoideae</taxon>
        <taxon>50 kb inversion clade</taxon>
        <taxon>NPAAA clade</taxon>
        <taxon>Hologalegina</taxon>
        <taxon>IRL clade</taxon>
        <taxon>Trifolieae</taxon>
        <taxon>Trifolium</taxon>
    </lineage>
</organism>
<dbReference type="GO" id="GO:0006412">
    <property type="term" value="P:translation"/>
    <property type="evidence" value="ECO:0007669"/>
    <property type="project" value="UniProtKB-KW"/>
</dbReference>
<dbReference type="InterPro" id="IPR036191">
    <property type="entry name" value="RRF_sf"/>
</dbReference>
<dbReference type="InterPro" id="IPR002661">
    <property type="entry name" value="Ribosome_recyc_fac"/>
</dbReference>
<protein>
    <recommendedName>
        <fullName evidence="3">Ribosome-recycling factor, chloroplastic</fullName>
    </recommendedName>
    <alternativeName>
        <fullName evidence="5">Ribosome-releasing factor, chloroplastic</fullName>
    </alternativeName>
</protein>
<gene>
    <name evidence="7" type="ORF">L195_g051901</name>
</gene>
<evidence type="ECO:0000256" key="3">
    <source>
        <dbReference type="ARBA" id="ARBA00014063"/>
    </source>
</evidence>
<reference evidence="7 8" key="1">
    <citation type="journal article" date="2014" name="Am. J. Bot.">
        <title>Genome assembly and annotation for red clover (Trifolium pratense; Fabaceae).</title>
        <authorList>
            <person name="Istvanek J."/>
            <person name="Jaros M."/>
            <person name="Krenek A."/>
            <person name="Repkova J."/>
        </authorList>
    </citation>
    <scope>NUCLEOTIDE SEQUENCE [LARGE SCALE GENOMIC DNA]</scope>
    <source>
        <strain evidence="8">cv. Tatra</strain>
        <tissue evidence="7">Young leaves</tissue>
    </source>
</reference>
<evidence type="ECO:0000313" key="8">
    <source>
        <dbReference type="Proteomes" id="UP000236291"/>
    </source>
</evidence>
<dbReference type="GO" id="GO:0005739">
    <property type="term" value="C:mitochondrion"/>
    <property type="evidence" value="ECO:0007669"/>
    <property type="project" value="TreeGrafter"/>
</dbReference>
<name>A0A2K3K265_TRIPR</name>
<proteinExistence type="inferred from homology"/>
<evidence type="ECO:0000256" key="1">
    <source>
        <dbReference type="ARBA" id="ARBA00002952"/>
    </source>
</evidence>
<evidence type="ECO:0000256" key="5">
    <source>
        <dbReference type="ARBA" id="ARBA00032397"/>
    </source>
</evidence>
<feature type="domain" description="Ribosome recycling factor" evidence="6">
    <location>
        <begin position="1"/>
        <end position="46"/>
    </location>
</feature>
<evidence type="ECO:0000259" key="6">
    <source>
        <dbReference type="Pfam" id="PF01765"/>
    </source>
</evidence>
<dbReference type="PANTHER" id="PTHR20982:SF3">
    <property type="entry name" value="MITOCHONDRIAL RIBOSOME RECYCLING FACTOR PSEUDO 1"/>
    <property type="match status" value="1"/>
</dbReference>
<dbReference type="AlphaFoldDB" id="A0A2K3K265"/>
<dbReference type="EMBL" id="ASHM01082651">
    <property type="protein sequence ID" value="PNX60387.1"/>
    <property type="molecule type" value="Genomic_DNA"/>
</dbReference>
<dbReference type="Gene3D" id="1.10.132.20">
    <property type="entry name" value="Ribosome-recycling factor"/>
    <property type="match status" value="1"/>
</dbReference>
<dbReference type="GO" id="GO:0043023">
    <property type="term" value="F:ribosomal large subunit binding"/>
    <property type="evidence" value="ECO:0007669"/>
    <property type="project" value="TreeGrafter"/>
</dbReference>
<reference evidence="7 8" key="2">
    <citation type="journal article" date="2017" name="Front. Plant Sci.">
        <title>Gene Classification and Mining of Molecular Markers Useful in Red Clover (Trifolium pratense) Breeding.</title>
        <authorList>
            <person name="Istvanek J."/>
            <person name="Dluhosova J."/>
            <person name="Dluhos P."/>
            <person name="Patkova L."/>
            <person name="Nedelnik J."/>
            <person name="Repkova J."/>
        </authorList>
    </citation>
    <scope>NUCLEOTIDE SEQUENCE [LARGE SCALE GENOMIC DNA]</scope>
    <source>
        <strain evidence="8">cv. Tatra</strain>
        <tissue evidence="7">Young leaves</tissue>
    </source>
</reference>
<comment type="function">
    <text evidence="1">Responsible for the release of ribosomes from messenger RNA at the termination of chloroplastic protein biosynthesis.</text>
</comment>
<dbReference type="InterPro" id="IPR023584">
    <property type="entry name" value="Ribosome_recyc_fac_dom"/>
</dbReference>
<dbReference type="SUPFAM" id="SSF55194">
    <property type="entry name" value="Ribosome recycling factor, RRF"/>
    <property type="match status" value="1"/>
</dbReference>
<comment type="similarity">
    <text evidence="2">Belongs to the RRF family.</text>
</comment>
<dbReference type="Proteomes" id="UP000236291">
    <property type="component" value="Unassembled WGS sequence"/>
</dbReference>
<dbReference type="Pfam" id="PF01765">
    <property type="entry name" value="RRF"/>
    <property type="match status" value="1"/>
</dbReference>
<dbReference type="ExpressionAtlas" id="A0A2K3K265">
    <property type="expression patterns" value="baseline"/>
</dbReference>
<evidence type="ECO:0000313" key="7">
    <source>
        <dbReference type="EMBL" id="PNX60387.1"/>
    </source>
</evidence>
<dbReference type="PANTHER" id="PTHR20982">
    <property type="entry name" value="RIBOSOME RECYCLING FACTOR"/>
    <property type="match status" value="1"/>
</dbReference>
<sequence>AMDAIKKLNSSLPKDDIKRLEKEVDDLTKKFIKSAEDVCKAKEKEISQG</sequence>
<feature type="non-terminal residue" evidence="7">
    <location>
        <position position="1"/>
    </location>
</feature>
<comment type="caution">
    <text evidence="7">The sequence shown here is derived from an EMBL/GenBank/DDBJ whole genome shotgun (WGS) entry which is preliminary data.</text>
</comment>
<evidence type="ECO:0000256" key="4">
    <source>
        <dbReference type="ARBA" id="ARBA00022917"/>
    </source>
</evidence>
<accession>A0A2K3K265</accession>